<accession>A0A336MVN7</accession>
<proteinExistence type="predicted"/>
<evidence type="ECO:0000313" key="1">
    <source>
        <dbReference type="EMBL" id="SSX15082.1"/>
    </source>
</evidence>
<organism evidence="2">
    <name type="scientific">Culicoides sonorensis</name>
    <name type="common">Biting midge</name>
    <dbReference type="NCBI Taxonomy" id="179676"/>
    <lineage>
        <taxon>Eukaryota</taxon>
        <taxon>Metazoa</taxon>
        <taxon>Ecdysozoa</taxon>
        <taxon>Arthropoda</taxon>
        <taxon>Hexapoda</taxon>
        <taxon>Insecta</taxon>
        <taxon>Pterygota</taxon>
        <taxon>Neoptera</taxon>
        <taxon>Endopterygota</taxon>
        <taxon>Diptera</taxon>
        <taxon>Nematocera</taxon>
        <taxon>Chironomoidea</taxon>
        <taxon>Ceratopogonidae</taxon>
        <taxon>Ceratopogoninae</taxon>
        <taxon>Culicoides</taxon>
        <taxon>Monoculicoides</taxon>
    </lineage>
</organism>
<evidence type="ECO:0000313" key="2">
    <source>
        <dbReference type="EMBL" id="SSX34462.1"/>
    </source>
</evidence>
<name>A0A336MVN7_CULSO</name>
<protein>
    <submittedName>
        <fullName evidence="2">CSON008050 protein</fullName>
    </submittedName>
</protein>
<dbReference type="OMA" id="ADCATDR"/>
<dbReference type="VEuPathDB" id="VectorBase:CSON008050"/>
<dbReference type="EMBL" id="UFQS01003033">
    <property type="protein sequence ID" value="SSX15082.1"/>
    <property type="molecule type" value="Genomic_DNA"/>
</dbReference>
<sequence length="87" mass="9850">MSKSVPILHSIMEELNSAKTIKERGKQKAAHKIYTELLANRHSSDLDVIIDDLLDLDKLIDDTDNIDWCRWLIAGGKTPSEFIQTGE</sequence>
<gene>
    <name evidence="2" type="primary">CSON008050</name>
</gene>
<dbReference type="AlphaFoldDB" id="A0A336MVN7"/>
<dbReference type="EMBL" id="UFQT01003033">
    <property type="protein sequence ID" value="SSX34462.1"/>
    <property type="molecule type" value="Genomic_DNA"/>
</dbReference>
<reference evidence="2" key="2">
    <citation type="submission" date="2018-07" db="EMBL/GenBank/DDBJ databases">
        <authorList>
            <person name="Quirk P.G."/>
            <person name="Krulwich T.A."/>
        </authorList>
    </citation>
    <scope>NUCLEOTIDE SEQUENCE</scope>
</reference>
<reference evidence="1" key="1">
    <citation type="submission" date="2018-04" db="EMBL/GenBank/DDBJ databases">
        <authorList>
            <person name="Go L.Y."/>
            <person name="Mitchell J.A."/>
        </authorList>
    </citation>
    <scope>NUCLEOTIDE SEQUENCE</scope>
    <source>
        <tissue evidence="1">Whole organism</tissue>
    </source>
</reference>